<sequence length="151" mass="17490">MEELFELRTHIEAGRYAEALALLGEMEEMGREDKINKIESFLDVLLIHLIKKHAEKRTTRSWEASIHNSLRQIKKTNKRRKAGGYYLSESELRESVDESYYPSLKYASLEAFGGAFDEAGLARKVDESQIKKEALELILKTQQDSKKRKLQ</sequence>
<dbReference type="Proteomes" id="UP000663722">
    <property type="component" value="Chromosome"/>
</dbReference>
<name>A0A975GN33_9BACT</name>
<keyword evidence="2" id="KW-1185">Reference proteome</keyword>
<evidence type="ECO:0000313" key="1">
    <source>
        <dbReference type="EMBL" id="QTA87312.1"/>
    </source>
</evidence>
<proteinExistence type="predicted"/>
<dbReference type="Gene3D" id="1.20.1220.20">
    <property type="entry name" value="Uncharcterised protein PF01724"/>
    <property type="match status" value="1"/>
</dbReference>
<dbReference type="Pfam" id="PF01724">
    <property type="entry name" value="DUF29"/>
    <property type="match status" value="1"/>
</dbReference>
<evidence type="ECO:0000313" key="2">
    <source>
        <dbReference type="Proteomes" id="UP000663722"/>
    </source>
</evidence>
<gene>
    <name evidence="1" type="ORF">dnm_033420</name>
</gene>
<protein>
    <submittedName>
        <fullName evidence="1">DUF29</fullName>
    </submittedName>
</protein>
<accession>A0A975GN33</accession>
<dbReference type="PANTHER" id="PTHR34235">
    <property type="entry name" value="SLR1203 PROTEIN-RELATED"/>
    <property type="match status" value="1"/>
</dbReference>
<dbReference type="RefSeq" id="WP_207682554.1">
    <property type="nucleotide sequence ID" value="NZ_CP061800.1"/>
</dbReference>
<dbReference type="EMBL" id="CP061800">
    <property type="protein sequence ID" value="QTA87312.1"/>
    <property type="molecule type" value="Genomic_DNA"/>
</dbReference>
<dbReference type="PANTHER" id="PTHR34235:SF1">
    <property type="entry name" value="SLR0416 PROTEIN"/>
    <property type="match status" value="1"/>
</dbReference>
<dbReference type="KEGG" id="dmm:dnm_033420"/>
<dbReference type="InterPro" id="IPR002636">
    <property type="entry name" value="DUF29"/>
</dbReference>
<dbReference type="AlphaFoldDB" id="A0A975GN33"/>
<organism evidence="1 2">
    <name type="scientific">Desulfonema magnum</name>
    <dbReference type="NCBI Taxonomy" id="45655"/>
    <lineage>
        <taxon>Bacteria</taxon>
        <taxon>Pseudomonadati</taxon>
        <taxon>Thermodesulfobacteriota</taxon>
        <taxon>Desulfobacteria</taxon>
        <taxon>Desulfobacterales</taxon>
        <taxon>Desulfococcaceae</taxon>
        <taxon>Desulfonema</taxon>
    </lineage>
</organism>
<reference evidence="1" key="1">
    <citation type="journal article" date="2021" name="Microb. Physiol.">
        <title>Proteogenomic Insights into the Physiology of Marine, Sulfate-Reducing, Filamentous Desulfonema limicola and Desulfonema magnum.</title>
        <authorList>
            <person name="Schnaars V."/>
            <person name="Wohlbrand L."/>
            <person name="Scheve S."/>
            <person name="Hinrichs C."/>
            <person name="Reinhardt R."/>
            <person name="Rabus R."/>
        </authorList>
    </citation>
    <scope>NUCLEOTIDE SEQUENCE</scope>
    <source>
        <strain evidence="1">4be13</strain>
    </source>
</reference>